<keyword evidence="1" id="KW-0547">Nucleotide-binding</keyword>
<keyword evidence="6" id="KW-0238">DNA-binding</keyword>
<sequence>MATVTPETPLSEIHGIPPRFLLKLKRLGIETVGELLRHFPTRYEDFSQIYKITDLIPGQEATVQGEIKDISGRRTWRRHLFLVEAVISDDSGSIRAVWFNQPYIRNVLQPGRLASFAGKVSASKDGELYLSNPTYELIKHGLTRNDEQIDADDISENLRENLRESVSPIHTGRIVPVYPETRGLTSKGIRYLIKPLLDEVRAEEPIPDAILRREGFPEINAALHNVHFPNDIADALAAKKRFAFEDLFFLQLRNLRERLRLAKEHAPVIATDIPHVKKLIAELPFTLTFSQKAALWEILQNLAKPHPMNRLLQGDVGSGKTVVAAIAAIEAARAGYQTAFMAPTEILARQHYQTLLKLFGEFPAKGESPLDGRAGASGGEGGVALLTGSEARVSYGRGLQTEMKKTELQKAIAGGRVAIAIGTHALIQKTVTFPALAFIVVDEQHRFGVKQRAALIARHDDHNYDYDRKTPSLSSSLSSSSFIPHFLSMSATPIPRTLSLTVFGDLDLSLITELPKDRKPIITKVVAPEHRAKAYQFIREQVHKGRQVFVICPRIERTTNDQQLTTYALRTLEMKNVTEEYEKLSKKIFPDLRVAMLHGRMLTKNKSATGGKPTKEKVMRDFADGKIDILVSTSVVEVGVDVQNASIMMIESAERFGLAQLYQFRGRVGRGAHQSFCFLFTEATGKAAQQRLKSIVEAKNGFELAEKDLKIRGPGEFLGETQSGMPDLAMKAIQNPELVKRARDAAVEILEPDPALKNYPTLSARLAAFEARVHWE</sequence>
<dbReference type="Pfam" id="PF00270">
    <property type="entry name" value="DEAD"/>
    <property type="match status" value="1"/>
</dbReference>
<gene>
    <name evidence="11" type="ORF">COX26_01410</name>
</gene>
<dbReference type="Pfam" id="PF19833">
    <property type="entry name" value="RecG_dom3_C"/>
    <property type="match status" value="1"/>
</dbReference>
<dbReference type="InterPro" id="IPR001650">
    <property type="entry name" value="Helicase_C-like"/>
</dbReference>
<evidence type="ECO:0000256" key="6">
    <source>
        <dbReference type="ARBA" id="ARBA00023125"/>
    </source>
</evidence>
<comment type="caution">
    <text evidence="11">The sequence shown here is derived from an EMBL/GenBank/DDBJ whole genome shotgun (WGS) entry which is preliminary data.</text>
</comment>
<dbReference type="EMBL" id="PCRZ01000024">
    <property type="protein sequence ID" value="PIP29945.1"/>
    <property type="molecule type" value="Genomic_DNA"/>
</dbReference>
<dbReference type="Gene3D" id="3.40.50.300">
    <property type="entry name" value="P-loop containing nucleotide triphosphate hydrolases"/>
    <property type="match status" value="2"/>
</dbReference>
<dbReference type="GO" id="GO:0016787">
    <property type="term" value="F:hydrolase activity"/>
    <property type="evidence" value="ECO:0007669"/>
    <property type="project" value="UniProtKB-KW"/>
</dbReference>
<dbReference type="InterPro" id="IPR014001">
    <property type="entry name" value="Helicase_ATP-bd"/>
</dbReference>
<keyword evidence="4 11" id="KW-0347">Helicase</keyword>
<dbReference type="Gene3D" id="2.40.50.140">
    <property type="entry name" value="Nucleic acid-binding proteins"/>
    <property type="match status" value="1"/>
</dbReference>
<dbReference type="SUPFAM" id="SSF50249">
    <property type="entry name" value="Nucleic acid-binding proteins"/>
    <property type="match status" value="1"/>
</dbReference>
<evidence type="ECO:0000259" key="10">
    <source>
        <dbReference type="PROSITE" id="PS51194"/>
    </source>
</evidence>
<dbReference type="InterPro" id="IPR012340">
    <property type="entry name" value="NA-bd_OB-fold"/>
</dbReference>
<evidence type="ECO:0000259" key="9">
    <source>
        <dbReference type="PROSITE" id="PS51192"/>
    </source>
</evidence>
<dbReference type="Pfam" id="PF17191">
    <property type="entry name" value="RecG_wedge"/>
    <property type="match status" value="1"/>
</dbReference>
<evidence type="ECO:0000256" key="7">
    <source>
        <dbReference type="ARBA" id="ARBA00023204"/>
    </source>
</evidence>
<dbReference type="CDD" id="cd04488">
    <property type="entry name" value="RecG_wedge_OBF"/>
    <property type="match status" value="1"/>
</dbReference>
<dbReference type="InterPro" id="IPR045562">
    <property type="entry name" value="RecG_dom3_C"/>
</dbReference>
<dbReference type="GO" id="GO:0006281">
    <property type="term" value="P:DNA repair"/>
    <property type="evidence" value="ECO:0007669"/>
    <property type="project" value="UniProtKB-KW"/>
</dbReference>
<evidence type="ECO:0000256" key="5">
    <source>
        <dbReference type="ARBA" id="ARBA00022840"/>
    </source>
</evidence>
<reference evidence="11 12" key="1">
    <citation type="submission" date="2017-09" db="EMBL/GenBank/DDBJ databases">
        <title>Depth-based differentiation of microbial function through sediment-hosted aquifers and enrichment of novel symbionts in the deep terrestrial subsurface.</title>
        <authorList>
            <person name="Probst A.J."/>
            <person name="Ladd B."/>
            <person name="Jarett J.K."/>
            <person name="Geller-Mcgrath D.E."/>
            <person name="Sieber C.M."/>
            <person name="Emerson J.B."/>
            <person name="Anantharaman K."/>
            <person name="Thomas B.C."/>
            <person name="Malmstrom R."/>
            <person name="Stieglmeier M."/>
            <person name="Klingl A."/>
            <person name="Woyke T."/>
            <person name="Ryan C.M."/>
            <person name="Banfield J.F."/>
        </authorList>
    </citation>
    <scope>NUCLEOTIDE SEQUENCE [LARGE SCALE GENOMIC DNA]</scope>
    <source>
        <strain evidence="11">CG23_combo_of_CG06-09_8_20_14_all_54_14</strain>
    </source>
</reference>
<dbReference type="InterPro" id="IPR033454">
    <property type="entry name" value="RecG_wedge"/>
</dbReference>
<dbReference type="SUPFAM" id="SSF52540">
    <property type="entry name" value="P-loop containing nucleoside triphosphate hydrolases"/>
    <property type="match status" value="2"/>
</dbReference>
<evidence type="ECO:0000256" key="3">
    <source>
        <dbReference type="ARBA" id="ARBA00022801"/>
    </source>
</evidence>
<dbReference type="SMART" id="SM00487">
    <property type="entry name" value="DEXDc"/>
    <property type="match status" value="1"/>
</dbReference>
<evidence type="ECO:0000256" key="2">
    <source>
        <dbReference type="ARBA" id="ARBA00022763"/>
    </source>
</evidence>
<keyword evidence="5" id="KW-0067">ATP-binding</keyword>
<protein>
    <recommendedName>
        <fullName evidence="8">Probable DNA 3'-5' helicase RecG</fullName>
    </recommendedName>
</protein>
<dbReference type="GO" id="GO:0005524">
    <property type="term" value="F:ATP binding"/>
    <property type="evidence" value="ECO:0007669"/>
    <property type="project" value="UniProtKB-KW"/>
</dbReference>
<evidence type="ECO:0000313" key="11">
    <source>
        <dbReference type="EMBL" id="PIP29945.1"/>
    </source>
</evidence>
<dbReference type="PROSITE" id="PS51194">
    <property type="entry name" value="HELICASE_CTER"/>
    <property type="match status" value="1"/>
</dbReference>
<evidence type="ECO:0000256" key="4">
    <source>
        <dbReference type="ARBA" id="ARBA00022806"/>
    </source>
</evidence>
<dbReference type="GO" id="GO:0003678">
    <property type="term" value="F:DNA helicase activity"/>
    <property type="evidence" value="ECO:0007669"/>
    <property type="project" value="TreeGrafter"/>
</dbReference>
<dbReference type="PANTHER" id="PTHR47964:SF1">
    <property type="entry name" value="ATP-DEPENDENT DNA HELICASE HOMOLOG RECG, CHLOROPLASTIC"/>
    <property type="match status" value="1"/>
</dbReference>
<feature type="domain" description="Helicase C-terminal" evidence="10">
    <location>
        <begin position="533"/>
        <end position="710"/>
    </location>
</feature>
<dbReference type="PANTHER" id="PTHR47964">
    <property type="entry name" value="ATP-DEPENDENT DNA HELICASE HOMOLOG RECG, CHLOROPLASTIC"/>
    <property type="match status" value="1"/>
</dbReference>
<dbReference type="GO" id="GO:0003677">
    <property type="term" value="F:DNA binding"/>
    <property type="evidence" value="ECO:0007669"/>
    <property type="project" value="UniProtKB-KW"/>
</dbReference>
<dbReference type="Pfam" id="PF00271">
    <property type="entry name" value="Helicase_C"/>
    <property type="match status" value="1"/>
</dbReference>
<evidence type="ECO:0000256" key="8">
    <source>
        <dbReference type="ARBA" id="ARBA00049819"/>
    </source>
</evidence>
<dbReference type="InterPro" id="IPR047112">
    <property type="entry name" value="RecG/Mfd"/>
</dbReference>
<organism evidence="11 12">
    <name type="scientific">Candidatus Jorgensenbacteria bacterium CG23_combo_of_CG06-09_8_20_14_all_54_14</name>
    <dbReference type="NCBI Taxonomy" id="1974595"/>
    <lineage>
        <taxon>Bacteria</taxon>
        <taxon>Candidatus Joergenseniibacteriota</taxon>
    </lineage>
</organism>
<dbReference type="Proteomes" id="UP000228812">
    <property type="component" value="Unassembled WGS sequence"/>
</dbReference>
<dbReference type="InterPro" id="IPR011545">
    <property type="entry name" value="DEAD/DEAH_box_helicase_dom"/>
</dbReference>
<dbReference type="AlphaFoldDB" id="A0A2G9Z9V3"/>
<evidence type="ECO:0000313" key="12">
    <source>
        <dbReference type="Proteomes" id="UP000228812"/>
    </source>
</evidence>
<dbReference type="InterPro" id="IPR027417">
    <property type="entry name" value="P-loop_NTPase"/>
</dbReference>
<proteinExistence type="predicted"/>
<feature type="domain" description="Helicase ATP-binding" evidence="9">
    <location>
        <begin position="301"/>
        <end position="511"/>
    </location>
</feature>
<keyword evidence="3" id="KW-0378">Hydrolase</keyword>
<accession>A0A2G9Z9V3</accession>
<name>A0A2G9Z9V3_9BACT</name>
<keyword evidence="7" id="KW-0234">DNA repair</keyword>
<keyword evidence="2" id="KW-0227">DNA damage</keyword>
<dbReference type="SMART" id="SM00490">
    <property type="entry name" value="HELICc"/>
    <property type="match status" value="1"/>
</dbReference>
<dbReference type="PROSITE" id="PS51192">
    <property type="entry name" value="HELICASE_ATP_BIND_1"/>
    <property type="match status" value="1"/>
</dbReference>
<evidence type="ECO:0000256" key="1">
    <source>
        <dbReference type="ARBA" id="ARBA00022741"/>
    </source>
</evidence>